<evidence type="ECO:0000256" key="1">
    <source>
        <dbReference type="ARBA" id="ARBA00022723"/>
    </source>
</evidence>
<evidence type="ECO:0000259" key="2">
    <source>
        <dbReference type="PROSITE" id="PS51819"/>
    </source>
</evidence>
<organism evidence="3 4">
    <name type="scientific">Actinacidiphila rubida</name>
    <dbReference type="NCBI Taxonomy" id="310780"/>
    <lineage>
        <taxon>Bacteria</taxon>
        <taxon>Bacillati</taxon>
        <taxon>Actinomycetota</taxon>
        <taxon>Actinomycetes</taxon>
        <taxon>Kitasatosporales</taxon>
        <taxon>Streptomycetaceae</taxon>
        <taxon>Actinacidiphila</taxon>
    </lineage>
</organism>
<dbReference type="GO" id="GO:0046872">
    <property type="term" value="F:metal ion binding"/>
    <property type="evidence" value="ECO:0007669"/>
    <property type="project" value="UniProtKB-KW"/>
</dbReference>
<sequence>MSTIQPVILTDDHDVLLGFYTQLFGAQEIFRVPEEGPAFYVGLRIGDTDLGLVAKAGPGAGAAPRIVLSIEVDDVDVTLGRVTALGGSLNGGPNDMPWGQRVAHIKDPDGNPVNLTQPVPGETAAPTARRMFELLEPICLVTFLADECNEELAALGHRTYWDGYFASRAAPLGRVPAQVVHAAFYNFAEGEAARHIPSAWETIPPEASVAARERGSAASLRRILGPELAGSPGLVRAADLTTKAATNAPTEGRVMYAAMRTLPVPGDPVARLWHSATMLREHRGDGHVAALLGARISGTEAHVLSALAQDIHPPESFGRIHHLPKERLTAVMEGLRDRGLVDADGHFTDAGRETRRRIESVTDDLAAPPYDALTPAELDELTSVLEPLTAKVVAAGSQ</sequence>
<dbReference type="InterPro" id="IPR037523">
    <property type="entry name" value="VOC_core"/>
</dbReference>
<dbReference type="GO" id="GO:0046491">
    <property type="term" value="P:L-methylmalonyl-CoA metabolic process"/>
    <property type="evidence" value="ECO:0007669"/>
    <property type="project" value="TreeGrafter"/>
</dbReference>
<dbReference type="EMBL" id="FODD01000012">
    <property type="protein sequence ID" value="SEN90630.1"/>
    <property type="molecule type" value="Genomic_DNA"/>
</dbReference>
<evidence type="ECO:0000313" key="3">
    <source>
        <dbReference type="EMBL" id="SEN90630.1"/>
    </source>
</evidence>
<dbReference type="Gene3D" id="3.10.180.10">
    <property type="entry name" value="2,3-Dihydroxybiphenyl 1,2-Dioxygenase, domain 1"/>
    <property type="match status" value="1"/>
</dbReference>
<name>A0A1H8KCC6_9ACTN</name>
<dbReference type="SUPFAM" id="SSF54593">
    <property type="entry name" value="Glyoxalase/Bleomycin resistance protein/Dihydroxybiphenyl dioxygenase"/>
    <property type="match status" value="1"/>
</dbReference>
<dbReference type="STRING" id="310780.SAMN05216267_1012129"/>
<keyword evidence="4" id="KW-1185">Reference proteome</keyword>
<dbReference type="Proteomes" id="UP000181951">
    <property type="component" value="Unassembled WGS sequence"/>
</dbReference>
<dbReference type="InterPro" id="IPR051785">
    <property type="entry name" value="MMCE/EMCE_epimerase"/>
</dbReference>
<gene>
    <name evidence="3" type="ORF">SAMN05216267_1012129</name>
</gene>
<dbReference type="PANTHER" id="PTHR43048:SF4">
    <property type="entry name" value="RING-CLEAVING DIOXYGENASE-RELATED"/>
    <property type="match status" value="1"/>
</dbReference>
<dbReference type="Pfam" id="PF00903">
    <property type="entry name" value="Glyoxalase"/>
    <property type="match status" value="1"/>
</dbReference>
<dbReference type="InterPro" id="IPR036388">
    <property type="entry name" value="WH-like_DNA-bd_sf"/>
</dbReference>
<evidence type="ECO:0000313" key="4">
    <source>
        <dbReference type="Proteomes" id="UP000181951"/>
    </source>
</evidence>
<dbReference type="AlphaFoldDB" id="A0A1H8KCC6"/>
<accession>A0A1H8KCC6</accession>
<dbReference type="InterPro" id="IPR054058">
    <property type="entry name" value="HTH_67"/>
</dbReference>
<dbReference type="GO" id="GO:0004493">
    <property type="term" value="F:methylmalonyl-CoA epimerase activity"/>
    <property type="evidence" value="ECO:0007669"/>
    <property type="project" value="TreeGrafter"/>
</dbReference>
<dbReference type="Gene3D" id="1.10.10.10">
    <property type="entry name" value="Winged helix-like DNA-binding domain superfamily/Winged helix DNA-binding domain"/>
    <property type="match status" value="1"/>
</dbReference>
<reference evidence="3 4" key="1">
    <citation type="submission" date="2016-10" db="EMBL/GenBank/DDBJ databases">
        <authorList>
            <person name="de Groot N.N."/>
        </authorList>
    </citation>
    <scope>NUCLEOTIDE SEQUENCE [LARGE SCALE GENOMIC DNA]</scope>
    <source>
        <strain evidence="3 4">CGMCC 4.2026</strain>
    </source>
</reference>
<proteinExistence type="predicted"/>
<protein>
    <recommendedName>
        <fullName evidence="2">VOC domain-containing protein</fullName>
    </recommendedName>
</protein>
<dbReference type="Pfam" id="PF21863">
    <property type="entry name" value="HTH_67"/>
    <property type="match status" value="1"/>
</dbReference>
<dbReference type="PANTHER" id="PTHR43048">
    <property type="entry name" value="METHYLMALONYL-COA EPIMERASE"/>
    <property type="match status" value="1"/>
</dbReference>
<keyword evidence="1" id="KW-0479">Metal-binding</keyword>
<feature type="domain" description="VOC" evidence="2">
    <location>
        <begin position="2"/>
        <end position="118"/>
    </location>
</feature>
<dbReference type="InterPro" id="IPR029068">
    <property type="entry name" value="Glyas_Bleomycin-R_OHBP_Dase"/>
</dbReference>
<dbReference type="PROSITE" id="PS51819">
    <property type="entry name" value="VOC"/>
    <property type="match status" value="1"/>
</dbReference>
<dbReference type="NCBIfam" id="NF047719">
    <property type="entry name" value="SCO6745_fam_HTH"/>
    <property type="match status" value="1"/>
</dbReference>
<dbReference type="InterPro" id="IPR004360">
    <property type="entry name" value="Glyas_Fos-R_dOase_dom"/>
</dbReference>